<keyword evidence="2" id="KW-0813">Transport</keyword>
<dbReference type="InterPro" id="IPR050171">
    <property type="entry name" value="MFS_Transporters"/>
</dbReference>
<proteinExistence type="predicted"/>
<feature type="transmembrane region" description="Helical" evidence="7">
    <location>
        <begin position="80"/>
        <end position="99"/>
    </location>
</feature>
<dbReference type="PROSITE" id="PS00216">
    <property type="entry name" value="SUGAR_TRANSPORT_1"/>
    <property type="match status" value="1"/>
</dbReference>
<dbReference type="GO" id="GO:0005886">
    <property type="term" value="C:plasma membrane"/>
    <property type="evidence" value="ECO:0007669"/>
    <property type="project" value="UniProtKB-SubCell"/>
</dbReference>
<keyword evidence="10" id="KW-1185">Reference proteome</keyword>
<feature type="transmembrane region" description="Helical" evidence="7">
    <location>
        <begin position="207"/>
        <end position="232"/>
    </location>
</feature>
<evidence type="ECO:0000256" key="3">
    <source>
        <dbReference type="ARBA" id="ARBA00022475"/>
    </source>
</evidence>
<sequence length="459" mass="50473">MNDNKMTISELSASWSLGTVISLRMLGMFMVLPVLTTEGMKLSGANESLIGLAIGIYGLTQAVFQIPLGLLSDRLGRKPIIIGGLLIFIIGSTIAATTSSIWGLIIGRAVQGAGAISAAVMALLSDLIREQNRTKAMACIGISIGITFTIAMVAGPIITHHLNFNALFWLISMLAILAIVITLLAVPSVKYYTFNRETSVVKSSIRLVLSNINLIKLDASIFILHALLMLNFITLPKQLVQSGLPLDKHWEIYLSTMLISFLSIMPLIFLAEEKHCIKWLFIFGIITLIIAEIIFLSADNHLWILVSGSQIFFLAFNLIEAILPSLISKESPLGYKGTAMGIYSTSQFLGIAIGGSLGGILLGYLGYKMVFICGIILSIIWLMFIITIREPPYVSSLRFIIKNIDLFSNKLDKYLIEQKGVLSTLIIPEEECVYIKIDTKLTNRTEIEKRITSLTYKCG</sequence>
<comment type="subcellular location">
    <subcellularLocation>
        <location evidence="1">Cell membrane</location>
        <topology evidence="1">Multi-pass membrane protein</topology>
    </subcellularLocation>
</comment>
<evidence type="ECO:0000256" key="1">
    <source>
        <dbReference type="ARBA" id="ARBA00004651"/>
    </source>
</evidence>
<feature type="transmembrane region" description="Helical" evidence="7">
    <location>
        <begin position="369"/>
        <end position="388"/>
    </location>
</feature>
<feature type="transmembrane region" description="Helical" evidence="7">
    <location>
        <begin position="277"/>
        <end position="296"/>
    </location>
</feature>
<feature type="domain" description="Major facilitator superfamily (MFS) profile" evidence="8">
    <location>
        <begin position="1"/>
        <end position="392"/>
    </location>
</feature>
<dbReference type="EMBL" id="AP010872">
    <property type="protein sequence ID" value="BAH83205.1"/>
    <property type="molecule type" value="Genomic_DNA"/>
</dbReference>
<protein>
    <submittedName>
        <fullName evidence="9">Predicted transporter MFS family</fullName>
    </submittedName>
</protein>
<evidence type="ECO:0000313" key="10">
    <source>
        <dbReference type="Proteomes" id="UP000061704"/>
    </source>
</evidence>
<dbReference type="OrthoDB" id="9764259at2"/>
<name>C5WCZ9_9ENTR</name>
<keyword evidence="5 7" id="KW-1133">Transmembrane helix</keyword>
<dbReference type="InterPro" id="IPR005829">
    <property type="entry name" value="Sugar_transporter_CS"/>
</dbReference>
<keyword evidence="3" id="KW-1003">Cell membrane</keyword>
<dbReference type="Gene3D" id="3.30.70.100">
    <property type="match status" value="1"/>
</dbReference>
<evidence type="ECO:0000256" key="2">
    <source>
        <dbReference type="ARBA" id="ARBA00022448"/>
    </source>
</evidence>
<feature type="transmembrane region" description="Helical" evidence="7">
    <location>
        <begin position="302"/>
        <end position="327"/>
    </location>
</feature>
<dbReference type="Pfam" id="PF21987">
    <property type="entry name" value="YajR_YAM"/>
    <property type="match status" value="1"/>
</dbReference>
<feature type="transmembrane region" description="Helical" evidence="7">
    <location>
        <begin position="339"/>
        <end position="363"/>
    </location>
</feature>
<evidence type="ECO:0000256" key="7">
    <source>
        <dbReference type="SAM" id="Phobius"/>
    </source>
</evidence>
<dbReference type="GO" id="GO:0022857">
    <property type="term" value="F:transmembrane transporter activity"/>
    <property type="evidence" value="ECO:0007669"/>
    <property type="project" value="InterPro"/>
</dbReference>
<keyword evidence="6 7" id="KW-0472">Membrane</keyword>
<keyword evidence="4 7" id="KW-0812">Transmembrane</keyword>
<dbReference type="AlphaFoldDB" id="C5WCZ9"/>
<feature type="transmembrane region" description="Helical" evidence="7">
    <location>
        <begin position="105"/>
        <end position="124"/>
    </location>
</feature>
<dbReference type="InterPro" id="IPR054152">
    <property type="entry name" value="YajR_YAM"/>
</dbReference>
<feature type="transmembrane region" description="Helical" evidence="7">
    <location>
        <begin position="48"/>
        <end position="68"/>
    </location>
</feature>
<dbReference type="PANTHER" id="PTHR23517">
    <property type="entry name" value="RESISTANCE PROTEIN MDTM, PUTATIVE-RELATED-RELATED"/>
    <property type="match status" value="1"/>
</dbReference>
<evidence type="ECO:0000256" key="4">
    <source>
        <dbReference type="ARBA" id="ARBA00022692"/>
    </source>
</evidence>
<evidence type="ECO:0000256" key="6">
    <source>
        <dbReference type="ARBA" id="ARBA00023136"/>
    </source>
</evidence>
<gene>
    <name evidence="9" type="primary">yajR</name>
    <name evidence="9" type="ORF">ICMP_352</name>
</gene>
<feature type="transmembrane region" description="Helical" evidence="7">
    <location>
        <begin position="136"/>
        <end position="158"/>
    </location>
</feature>
<feature type="transmembrane region" description="Helical" evidence="7">
    <location>
        <begin position="12"/>
        <end position="36"/>
    </location>
</feature>
<accession>C5WCZ9</accession>
<feature type="transmembrane region" description="Helical" evidence="7">
    <location>
        <begin position="252"/>
        <end position="270"/>
    </location>
</feature>
<dbReference type="InterPro" id="IPR020846">
    <property type="entry name" value="MFS_dom"/>
</dbReference>
<dbReference type="RefSeq" id="WP_041069292.1">
    <property type="nucleotide sequence ID" value="NZ_AP010872.1"/>
</dbReference>
<dbReference type="Gene3D" id="1.20.1250.20">
    <property type="entry name" value="MFS general substrate transporter like domains"/>
    <property type="match status" value="1"/>
</dbReference>
<feature type="transmembrane region" description="Helical" evidence="7">
    <location>
        <begin position="164"/>
        <end position="186"/>
    </location>
</feature>
<dbReference type="Pfam" id="PF07690">
    <property type="entry name" value="MFS_1"/>
    <property type="match status" value="2"/>
</dbReference>
<dbReference type="InterPro" id="IPR011701">
    <property type="entry name" value="MFS"/>
</dbReference>
<dbReference type="HOGENOM" id="CLU_001265_10_0_6"/>
<evidence type="ECO:0000259" key="8">
    <source>
        <dbReference type="PROSITE" id="PS50850"/>
    </source>
</evidence>
<dbReference type="SUPFAM" id="SSF103473">
    <property type="entry name" value="MFS general substrate transporter"/>
    <property type="match status" value="1"/>
</dbReference>
<dbReference type="CDD" id="cd17472">
    <property type="entry name" value="MFS_YajR_like"/>
    <property type="match status" value="1"/>
</dbReference>
<evidence type="ECO:0000313" key="9">
    <source>
        <dbReference type="EMBL" id="BAH83205.1"/>
    </source>
</evidence>
<evidence type="ECO:0000256" key="5">
    <source>
        <dbReference type="ARBA" id="ARBA00022989"/>
    </source>
</evidence>
<dbReference type="PANTHER" id="PTHR23517:SF2">
    <property type="entry name" value="MULTIDRUG RESISTANCE PROTEIN MDTH"/>
    <property type="match status" value="1"/>
</dbReference>
<reference evidence="9 10" key="1">
    <citation type="journal article" date="2011" name="Genome Biol. Evol.">
        <title>Reductive evolution of bacterial genome in insect gut environment.</title>
        <authorList>
            <person name="Nikoh N."/>
            <person name="Hosokawa T."/>
            <person name="Ohshima K."/>
            <person name="Hattori M."/>
            <person name="Fukatsu T."/>
        </authorList>
    </citation>
    <scope>NUCLEOTIDE SEQUENCE [LARGE SCALE GENOMIC DNA]</scope>
    <source>
        <strain evidence="9 10">Mpkobe</strain>
    </source>
</reference>
<dbReference type="KEGG" id="icp:ICMP_352"/>
<dbReference type="PROSITE" id="PS50850">
    <property type="entry name" value="MFS"/>
    <property type="match status" value="1"/>
</dbReference>
<organism evidence="9 10">
    <name type="scientific">Candidatus Ishikawaella capsulata Mpkobe</name>
    <dbReference type="NCBI Taxonomy" id="476281"/>
    <lineage>
        <taxon>Bacteria</taxon>
        <taxon>Pseudomonadati</taxon>
        <taxon>Pseudomonadota</taxon>
        <taxon>Gammaproteobacteria</taxon>
        <taxon>Enterobacterales</taxon>
        <taxon>Enterobacteriaceae</taxon>
        <taxon>Candidatus Ishikawella</taxon>
    </lineage>
</organism>
<dbReference type="InterPro" id="IPR036259">
    <property type="entry name" value="MFS_trans_sf"/>
</dbReference>
<dbReference type="Proteomes" id="UP000061704">
    <property type="component" value="Chromosome"/>
</dbReference>
<dbReference type="STRING" id="476281.ICMP_352"/>